<reference evidence="4" key="1">
    <citation type="submission" date="2018-05" db="EMBL/GenBank/DDBJ databases">
        <title>Genome sequencing of Phenylobacterium sp. HYN0004.</title>
        <authorList>
            <person name="Yi H."/>
            <person name="Baek C."/>
        </authorList>
    </citation>
    <scope>NUCLEOTIDE SEQUENCE [LARGE SCALE GENOMIC DNA]</scope>
    <source>
        <strain evidence="4">HYN0004</strain>
    </source>
</reference>
<evidence type="ECO:0000256" key="1">
    <source>
        <dbReference type="ARBA" id="ARBA00005254"/>
    </source>
</evidence>
<accession>A0A2Z3HXY9</accession>
<evidence type="ECO:0000313" key="3">
    <source>
        <dbReference type="EMBL" id="AWM78201.1"/>
    </source>
</evidence>
<dbReference type="GO" id="GO:0006635">
    <property type="term" value="P:fatty acid beta-oxidation"/>
    <property type="evidence" value="ECO:0007669"/>
    <property type="project" value="TreeGrafter"/>
</dbReference>
<dbReference type="PANTHER" id="PTHR11941:SF54">
    <property type="entry name" value="ENOYL-COA HYDRATASE, MITOCHONDRIAL"/>
    <property type="match status" value="1"/>
</dbReference>
<dbReference type="InterPro" id="IPR029045">
    <property type="entry name" value="ClpP/crotonase-like_dom_sf"/>
</dbReference>
<dbReference type="AlphaFoldDB" id="A0A2Z3HXY9"/>
<sequence length="261" mass="27620">MTTTTERPEITVEKTGHIAVVTLDRPPNNHVSVPLMRDLADLLEKIDADDEVRAVVLASAGKAFCAGADLVAPDGIGGSGMNGINDLYTQAVRLFSVETPIIAAVQGAAVGAGLGLALVADFRIASPEARFTANFVKLGFHPGFGLTHTLPRVIGEQRANLMFLTGRRVKPEEALAWGLVDEVVPQPELLEAAKALAAEIAENAPLAVVATRKTLRAGLAAAVRAQTDHEHGQQTILRATEDFAEGVRAVAERRPGNFKGR</sequence>
<proteinExistence type="inferred from homology"/>
<dbReference type="Gene3D" id="3.90.226.10">
    <property type="entry name" value="2-enoyl-CoA Hydratase, Chain A, domain 1"/>
    <property type="match status" value="1"/>
</dbReference>
<dbReference type="SUPFAM" id="SSF52096">
    <property type="entry name" value="ClpP/crotonase"/>
    <property type="match status" value="1"/>
</dbReference>
<dbReference type="PROSITE" id="PS00166">
    <property type="entry name" value="ENOYL_COA_HYDRATASE"/>
    <property type="match status" value="1"/>
</dbReference>
<name>A0A2Z3HXY9_9CAUL</name>
<dbReference type="EMBL" id="CP029479">
    <property type="protein sequence ID" value="AWM78201.1"/>
    <property type="molecule type" value="Genomic_DNA"/>
</dbReference>
<dbReference type="PANTHER" id="PTHR11941">
    <property type="entry name" value="ENOYL-COA HYDRATASE-RELATED"/>
    <property type="match status" value="1"/>
</dbReference>
<organism evidence="3 4">
    <name type="scientific">Phenylobacterium parvum</name>
    <dbReference type="NCBI Taxonomy" id="2201350"/>
    <lineage>
        <taxon>Bacteria</taxon>
        <taxon>Pseudomonadati</taxon>
        <taxon>Pseudomonadota</taxon>
        <taxon>Alphaproteobacteria</taxon>
        <taxon>Caulobacterales</taxon>
        <taxon>Caulobacteraceae</taxon>
        <taxon>Phenylobacterium</taxon>
    </lineage>
</organism>
<comment type="similarity">
    <text evidence="1 2">Belongs to the enoyl-CoA hydratase/isomerase family.</text>
</comment>
<protein>
    <submittedName>
        <fullName evidence="3">Enoyl-CoA hydratase</fullName>
    </submittedName>
</protein>
<dbReference type="Proteomes" id="UP000247763">
    <property type="component" value="Chromosome"/>
</dbReference>
<dbReference type="OrthoDB" id="9777711at2"/>
<evidence type="ECO:0000313" key="4">
    <source>
        <dbReference type="Proteomes" id="UP000247763"/>
    </source>
</evidence>
<dbReference type="KEGG" id="phb:HYN04_10810"/>
<gene>
    <name evidence="3" type="ORF">HYN04_10810</name>
</gene>
<dbReference type="GO" id="GO:0003824">
    <property type="term" value="F:catalytic activity"/>
    <property type="evidence" value="ECO:0007669"/>
    <property type="project" value="InterPro"/>
</dbReference>
<dbReference type="InterPro" id="IPR001753">
    <property type="entry name" value="Enoyl-CoA_hydra/iso"/>
</dbReference>
<evidence type="ECO:0000256" key="2">
    <source>
        <dbReference type="RuleBase" id="RU003707"/>
    </source>
</evidence>
<dbReference type="InterPro" id="IPR018376">
    <property type="entry name" value="Enoyl-CoA_hyd/isom_CS"/>
</dbReference>
<keyword evidence="4" id="KW-1185">Reference proteome</keyword>
<dbReference type="Pfam" id="PF00378">
    <property type="entry name" value="ECH_1"/>
    <property type="match status" value="1"/>
</dbReference>
<dbReference type="CDD" id="cd06558">
    <property type="entry name" value="crotonase-like"/>
    <property type="match status" value="1"/>
</dbReference>
<dbReference type="RefSeq" id="WP_110450767.1">
    <property type="nucleotide sequence ID" value="NZ_CP029479.1"/>
</dbReference>